<feature type="transmembrane region" description="Helical" evidence="1">
    <location>
        <begin position="111"/>
        <end position="134"/>
    </location>
</feature>
<dbReference type="Pfam" id="PF14985">
    <property type="entry name" value="TM140"/>
    <property type="match status" value="1"/>
</dbReference>
<dbReference type="InterPro" id="IPR028038">
    <property type="entry name" value="TM140"/>
</dbReference>
<feature type="transmembrane region" description="Helical" evidence="1">
    <location>
        <begin position="12"/>
        <end position="33"/>
    </location>
</feature>
<feature type="transmembrane region" description="Helical" evidence="1">
    <location>
        <begin position="74"/>
        <end position="104"/>
    </location>
</feature>
<sequence>MNDSPPPYRTLCLGNIFCLHITVLGMLLFALQFHLGEFIVSDDVIVGLNYFCLQIETTREMACYSEWKINEFSFTVAAIFTARVCTYTPIVLCLFALLAFLMYIYTKEKSVWSLFVVMVGLSDFLLLVGITSFLGASWHYVYVSKLSLSFFLCICAWFLLGTETIASWKLWCDNISGSNTAKRQLKQM</sequence>
<dbReference type="PANTHER" id="PTHR16103">
    <property type="entry name" value="TRANSMEMBRANE PROTEIN 140"/>
    <property type="match status" value="1"/>
</dbReference>
<keyword evidence="3" id="KW-1185">Reference proteome</keyword>
<keyword evidence="1" id="KW-1133">Transmembrane helix</keyword>
<keyword evidence="1" id="KW-0472">Membrane</keyword>
<evidence type="ECO:0000313" key="3">
    <source>
        <dbReference type="Proteomes" id="UP001230051"/>
    </source>
</evidence>
<dbReference type="AlphaFoldDB" id="A0AAD8DFS0"/>
<feature type="transmembrane region" description="Helical" evidence="1">
    <location>
        <begin position="140"/>
        <end position="160"/>
    </location>
</feature>
<dbReference type="EMBL" id="JAGXEW010000008">
    <property type="protein sequence ID" value="KAK1168854.1"/>
    <property type="molecule type" value="Genomic_DNA"/>
</dbReference>
<evidence type="ECO:0000313" key="2">
    <source>
        <dbReference type="EMBL" id="KAK1168854.1"/>
    </source>
</evidence>
<reference evidence="2" key="1">
    <citation type="submission" date="2022-02" db="EMBL/GenBank/DDBJ databases">
        <title>Atlantic sturgeon de novo genome assembly.</title>
        <authorList>
            <person name="Stock M."/>
            <person name="Klopp C."/>
            <person name="Guiguen Y."/>
            <person name="Cabau C."/>
            <person name="Parinello H."/>
            <person name="Santidrian Yebra-Pimentel E."/>
            <person name="Kuhl H."/>
            <person name="Dirks R.P."/>
            <person name="Guessner J."/>
            <person name="Wuertz S."/>
            <person name="Du K."/>
            <person name="Schartl M."/>
        </authorList>
    </citation>
    <scope>NUCLEOTIDE SEQUENCE</scope>
    <source>
        <strain evidence="2">STURGEONOMICS-FGT-2020</strain>
        <tissue evidence="2">Whole blood</tissue>
    </source>
</reference>
<gene>
    <name evidence="2" type="ORF">AOXY_G9740</name>
</gene>
<dbReference type="PANTHER" id="PTHR16103:SF0">
    <property type="entry name" value="TRANSMEMBRANE PROTEIN 140"/>
    <property type="match status" value="1"/>
</dbReference>
<dbReference type="Proteomes" id="UP001230051">
    <property type="component" value="Unassembled WGS sequence"/>
</dbReference>
<protein>
    <submittedName>
        <fullName evidence="2">Transmembrane protein 140-like isoform X1</fullName>
    </submittedName>
</protein>
<organism evidence="2 3">
    <name type="scientific">Acipenser oxyrinchus oxyrinchus</name>
    <dbReference type="NCBI Taxonomy" id="40147"/>
    <lineage>
        <taxon>Eukaryota</taxon>
        <taxon>Metazoa</taxon>
        <taxon>Chordata</taxon>
        <taxon>Craniata</taxon>
        <taxon>Vertebrata</taxon>
        <taxon>Euteleostomi</taxon>
        <taxon>Actinopterygii</taxon>
        <taxon>Chondrostei</taxon>
        <taxon>Acipenseriformes</taxon>
        <taxon>Acipenseridae</taxon>
        <taxon>Acipenser</taxon>
    </lineage>
</organism>
<name>A0AAD8DFS0_ACIOX</name>
<accession>A0AAD8DFS0</accession>
<keyword evidence="1 2" id="KW-0812">Transmembrane</keyword>
<proteinExistence type="predicted"/>
<comment type="caution">
    <text evidence="2">The sequence shown here is derived from an EMBL/GenBank/DDBJ whole genome shotgun (WGS) entry which is preliminary data.</text>
</comment>
<evidence type="ECO:0000256" key="1">
    <source>
        <dbReference type="SAM" id="Phobius"/>
    </source>
</evidence>